<dbReference type="OrthoDB" id="9799686at2"/>
<sequence length="182" mass="21329">MRIVYEYSHLGGREILQVRFPTVLEEIYAVIKEVSAVRGKKSKEKTKLGKELYAPKIINQRLKEAFHKRGFHELRDYYDIRLPGQEEPVVRGAYKQIDFFKERVLVEAQFGKYAFMFYDMAKFQYFFNETRADVGVEIVPAYALHKEMSSGVAYGEQLIYDIERLKRHFPAVPVHIILIDAG</sequence>
<proteinExistence type="predicted"/>
<keyword evidence="2" id="KW-1185">Reference proteome</keyword>
<keyword evidence="1" id="KW-0540">Nuclease</keyword>
<dbReference type="SUPFAM" id="SSF52980">
    <property type="entry name" value="Restriction endonuclease-like"/>
    <property type="match status" value="1"/>
</dbReference>
<dbReference type="GO" id="GO:0003677">
    <property type="term" value="F:DNA binding"/>
    <property type="evidence" value="ECO:0007669"/>
    <property type="project" value="InterPro"/>
</dbReference>
<dbReference type="CDD" id="cd22317">
    <property type="entry name" value="BstYI-like"/>
    <property type="match status" value="1"/>
</dbReference>
<dbReference type="InterPro" id="IPR015278">
    <property type="entry name" value="BglII-like"/>
</dbReference>
<dbReference type="EMBL" id="CP001743">
    <property type="protein sequence ID" value="ADD29150.1"/>
    <property type="molecule type" value="Genomic_DNA"/>
</dbReference>
<dbReference type="InterPro" id="IPR011335">
    <property type="entry name" value="Restrct_endonuc-II-like"/>
</dbReference>
<evidence type="ECO:0000313" key="1">
    <source>
        <dbReference type="EMBL" id="ADD29150.1"/>
    </source>
</evidence>
<accession>A0A806CMP3</accession>
<dbReference type="RefSeq" id="WP_013014648.1">
    <property type="nucleotide sequence ID" value="NC_013946.1"/>
</dbReference>
<dbReference type="GO" id="GO:0009307">
    <property type="term" value="P:DNA restriction-modification system"/>
    <property type="evidence" value="ECO:0007669"/>
    <property type="project" value="InterPro"/>
</dbReference>
<protein>
    <submittedName>
        <fullName evidence="1">Restriction endonuclease BglII</fullName>
    </submittedName>
</protein>
<organism evidence="1 2">
    <name type="scientific">Meiothermus ruber (strain ATCC 35948 / DSM 1279 / VKM B-1258 / 21)</name>
    <name type="common">Thermus ruber</name>
    <dbReference type="NCBI Taxonomy" id="504728"/>
    <lineage>
        <taxon>Bacteria</taxon>
        <taxon>Thermotogati</taxon>
        <taxon>Deinococcota</taxon>
        <taxon>Deinococci</taxon>
        <taxon>Thermales</taxon>
        <taxon>Thermaceae</taxon>
        <taxon>Meiothermus</taxon>
    </lineage>
</organism>
<dbReference type="KEGG" id="mrb:Mrub_2399"/>
<dbReference type="Proteomes" id="UP000006655">
    <property type="component" value="Chromosome"/>
</dbReference>
<dbReference type="AlphaFoldDB" id="A0A806CMP3"/>
<dbReference type="Pfam" id="PF09195">
    <property type="entry name" value="Endonuc-BglII"/>
    <property type="match status" value="1"/>
</dbReference>
<keyword evidence="1" id="KW-0255">Endonuclease</keyword>
<dbReference type="InterPro" id="IPR011338">
    <property type="entry name" value="BamHI/BglII/BstY"/>
</dbReference>
<keyword evidence="1" id="KW-0378">Hydrolase</keyword>
<dbReference type="GO" id="GO:0000287">
    <property type="term" value="F:magnesium ion binding"/>
    <property type="evidence" value="ECO:0007669"/>
    <property type="project" value="InterPro"/>
</dbReference>
<gene>
    <name evidence="1" type="ordered locus">Mrub_2399</name>
</gene>
<dbReference type="GO" id="GO:0009036">
    <property type="term" value="F:type II site-specific deoxyribonuclease activity"/>
    <property type="evidence" value="ECO:0007669"/>
    <property type="project" value="InterPro"/>
</dbReference>
<evidence type="ECO:0000313" key="2">
    <source>
        <dbReference type="Proteomes" id="UP000006655"/>
    </source>
</evidence>
<name>A0A806CMP3_MEIRD</name>
<dbReference type="Gene3D" id="3.40.91.20">
    <property type="match status" value="1"/>
</dbReference>
<reference evidence="1 2" key="1">
    <citation type="journal article" date="2010" name="Stand. Genomic Sci.">
        <title>Complete genome sequence of Meiothermus ruber type strain (21).</title>
        <authorList>
            <person name="Tindall B.J."/>
            <person name="Sikorski J."/>
            <person name="Lucas S."/>
            <person name="Goltsman E."/>
            <person name="Copeland A."/>
            <person name="Glavina Del Rio T."/>
            <person name="Nolan M."/>
            <person name="Tice H."/>
            <person name="Cheng J.F."/>
            <person name="Han C."/>
            <person name="Pitluck S."/>
            <person name="Liolios K."/>
            <person name="Ivanova N."/>
            <person name="Mavromatis K."/>
            <person name="Ovchinnikova G."/>
            <person name="Pati A."/>
            <person name="Fahnrich R."/>
            <person name="Goodwin L."/>
            <person name="Chen A."/>
            <person name="Palaniappan K."/>
            <person name="Land M."/>
            <person name="Hauser L."/>
            <person name="Chang Y.J."/>
            <person name="Jeffries C.D."/>
            <person name="Rohde M."/>
            <person name="Goker M."/>
            <person name="Woyke T."/>
            <person name="Bristow J."/>
            <person name="Eisen J.A."/>
            <person name="Markowitz V."/>
            <person name="Hugenholtz P."/>
            <person name="Kyrpides N.C."/>
            <person name="Klenk H.P."/>
            <person name="Lapidus A."/>
        </authorList>
    </citation>
    <scope>NUCLEOTIDE SEQUENCE [LARGE SCALE GENOMIC DNA]</scope>
    <source>
        <strain evidence="2">ATCC 35948 / DSM 1279 / VKM B-1258 / 21</strain>
    </source>
</reference>